<dbReference type="GO" id="GO:0016987">
    <property type="term" value="F:sigma factor activity"/>
    <property type="evidence" value="ECO:0007669"/>
    <property type="project" value="UniProtKB-KW"/>
</dbReference>
<evidence type="ECO:0000313" key="8">
    <source>
        <dbReference type="EMBL" id="SFD15751.1"/>
    </source>
</evidence>
<keyword evidence="3" id="KW-0731">Sigma factor</keyword>
<dbReference type="GO" id="GO:0006352">
    <property type="term" value="P:DNA-templated transcription initiation"/>
    <property type="evidence" value="ECO:0007669"/>
    <property type="project" value="InterPro"/>
</dbReference>
<feature type="domain" description="RNA polymerase sigma-70 region 2" evidence="5">
    <location>
        <begin position="8"/>
        <end position="73"/>
    </location>
</feature>
<dbReference type="Gene3D" id="1.10.1740.10">
    <property type="match status" value="1"/>
</dbReference>
<dbReference type="AlphaFoldDB" id="A0A1I1Q0Q9"/>
<dbReference type="InterPro" id="IPR036388">
    <property type="entry name" value="WH-like_DNA-bd_sf"/>
</dbReference>
<evidence type="ECO:0000259" key="6">
    <source>
        <dbReference type="Pfam" id="PF08281"/>
    </source>
</evidence>
<dbReference type="InterPro" id="IPR046531">
    <property type="entry name" value="DUF6596"/>
</dbReference>
<dbReference type="InterPro" id="IPR007627">
    <property type="entry name" value="RNA_pol_sigma70_r2"/>
</dbReference>
<dbReference type="GO" id="GO:0003677">
    <property type="term" value="F:DNA binding"/>
    <property type="evidence" value="ECO:0007669"/>
    <property type="project" value="InterPro"/>
</dbReference>
<organism evidence="8 9">
    <name type="scientific">Klenkia taihuensis</name>
    <dbReference type="NCBI Taxonomy" id="1225127"/>
    <lineage>
        <taxon>Bacteria</taxon>
        <taxon>Bacillati</taxon>
        <taxon>Actinomycetota</taxon>
        <taxon>Actinomycetes</taxon>
        <taxon>Geodermatophilales</taxon>
        <taxon>Geodermatophilaceae</taxon>
        <taxon>Klenkia</taxon>
    </lineage>
</organism>
<name>A0A1I1Q0Q9_9ACTN</name>
<dbReference type="Proteomes" id="UP000199022">
    <property type="component" value="Unassembled WGS sequence"/>
</dbReference>
<dbReference type="SUPFAM" id="SSF88659">
    <property type="entry name" value="Sigma3 and sigma4 domains of RNA polymerase sigma factors"/>
    <property type="match status" value="1"/>
</dbReference>
<evidence type="ECO:0000256" key="1">
    <source>
        <dbReference type="ARBA" id="ARBA00010641"/>
    </source>
</evidence>
<feature type="domain" description="DUF6596" evidence="7">
    <location>
        <begin position="174"/>
        <end position="273"/>
    </location>
</feature>
<dbReference type="InterPro" id="IPR013325">
    <property type="entry name" value="RNA_pol_sigma_r2"/>
</dbReference>
<evidence type="ECO:0000256" key="3">
    <source>
        <dbReference type="ARBA" id="ARBA00023082"/>
    </source>
</evidence>
<protein>
    <submittedName>
        <fullName evidence="8">RNA polymerase, sigma subunit, ECF family</fullName>
    </submittedName>
</protein>
<evidence type="ECO:0000256" key="4">
    <source>
        <dbReference type="ARBA" id="ARBA00023163"/>
    </source>
</evidence>
<dbReference type="SUPFAM" id="SSF88946">
    <property type="entry name" value="Sigma2 domain of RNA polymerase sigma factors"/>
    <property type="match status" value="1"/>
</dbReference>
<reference evidence="9" key="1">
    <citation type="submission" date="2016-10" db="EMBL/GenBank/DDBJ databases">
        <authorList>
            <person name="Varghese N."/>
            <person name="Submissions S."/>
        </authorList>
    </citation>
    <scope>NUCLEOTIDE SEQUENCE [LARGE SCALE GENOMIC DNA]</scope>
    <source>
        <strain evidence="9">DSM 45962</strain>
    </source>
</reference>
<sequence>MSPLEEVFREVHGRAVAVLTRQLGDLDLAEEAVAEAYATAAATWPERGVPPSPAGWVITTARNRAVDRLRREAVGTAKLAELARLTAEPEVVEVGAVRDDQLRLLFTCCHPALAPEARVALTLRMVGGLTTAEIARGFLVPEPTMAARITRAKHKIARARIPYRVPSEADLPQRLASALAVVHLVGTEAHSPATGDLGVRDDLTADAVRLARLLVELVPGEPECRGLLALLLLTASRRPARVDDAGALVPLDRQDRSRWDRALVAEGQALVRACLRTGRPGPYQVQAAIAAVHADAPTWASTDWSQVVALYDQLPPTPVVLLNRAVAVAELDGPSVGLALVDRLDLDASPVLHAVRAGLLRRLDRVEDARAAYDAALARTRNTAEQADLRRRRAALS</sequence>
<keyword evidence="4" id="KW-0804">Transcription</keyword>
<dbReference type="RefSeq" id="WP_229827434.1">
    <property type="nucleotide sequence ID" value="NZ_BNAC01000001.1"/>
</dbReference>
<keyword evidence="2" id="KW-0805">Transcription regulation</keyword>
<gene>
    <name evidence="8" type="ORF">SAMN05661030_2552</name>
</gene>
<dbReference type="Gene3D" id="1.10.10.10">
    <property type="entry name" value="Winged helix-like DNA-binding domain superfamily/Winged helix DNA-binding domain"/>
    <property type="match status" value="1"/>
</dbReference>
<dbReference type="Pfam" id="PF08281">
    <property type="entry name" value="Sigma70_r4_2"/>
    <property type="match status" value="1"/>
</dbReference>
<dbReference type="PANTHER" id="PTHR47756">
    <property type="entry name" value="BLL6612 PROTEIN-RELATED"/>
    <property type="match status" value="1"/>
</dbReference>
<evidence type="ECO:0000256" key="2">
    <source>
        <dbReference type="ARBA" id="ARBA00023015"/>
    </source>
</evidence>
<dbReference type="STRING" id="1225127.SAMN05661030_2552"/>
<evidence type="ECO:0000259" key="5">
    <source>
        <dbReference type="Pfam" id="PF04542"/>
    </source>
</evidence>
<dbReference type="Pfam" id="PF04542">
    <property type="entry name" value="Sigma70_r2"/>
    <property type="match status" value="1"/>
</dbReference>
<comment type="similarity">
    <text evidence="1">Belongs to the sigma-70 factor family. ECF subfamily.</text>
</comment>
<evidence type="ECO:0000259" key="7">
    <source>
        <dbReference type="Pfam" id="PF20239"/>
    </source>
</evidence>
<evidence type="ECO:0000313" key="9">
    <source>
        <dbReference type="Proteomes" id="UP000199022"/>
    </source>
</evidence>
<dbReference type="PANTHER" id="PTHR47756:SF2">
    <property type="entry name" value="BLL6612 PROTEIN"/>
    <property type="match status" value="1"/>
</dbReference>
<feature type="domain" description="RNA polymerase sigma factor 70 region 4 type 2" evidence="6">
    <location>
        <begin position="105"/>
        <end position="155"/>
    </location>
</feature>
<dbReference type="InterPro" id="IPR013249">
    <property type="entry name" value="RNA_pol_sigma70_r4_t2"/>
</dbReference>
<dbReference type="Pfam" id="PF20239">
    <property type="entry name" value="DUF6596"/>
    <property type="match status" value="1"/>
</dbReference>
<keyword evidence="9" id="KW-1185">Reference proteome</keyword>
<dbReference type="EMBL" id="FOMD01000003">
    <property type="protein sequence ID" value="SFD15751.1"/>
    <property type="molecule type" value="Genomic_DNA"/>
</dbReference>
<accession>A0A1I1Q0Q9</accession>
<proteinExistence type="inferred from homology"/>
<dbReference type="InterPro" id="IPR013324">
    <property type="entry name" value="RNA_pol_sigma_r3/r4-like"/>
</dbReference>